<dbReference type="RefSeq" id="WP_176612875.1">
    <property type="nucleotide sequence ID" value="NZ_JABXXR010000020.1"/>
</dbReference>
<dbReference type="AlphaFoldDB" id="A0A850P5H9"/>
<reference evidence="1 2" key="1">
    <citation type="submission" date="2020-06" db="EMBL/GenBank/DDBJ databases">
        <title>Description of novel acetic acid bacteria.</title>
        <authorList>
            <person name="Sombolestani A."/>
        </authorList>
    </citation>
    <scope>NUCLEOTIDE SEQUENCE [LARGE SCALE GENOMIC DNA]</scope>
    <source>
        <strain evidence="1 2">LMG 27010</strain>
    </source>
</reference>
<dbReference type="EMBL" id="JABXXR010000020">
    <property type="protein sequence ID" value="NVN39895.1"/>
    <property type="molecule type" value="Genomic_DNA"/>
</dbReference>
<gene>
    <name evidence="1" type="ORF">HUK82_04870</name>
</gene>
<protein>
    <submittedName>
        <fullName evidence="1">DUF4238 domain-containing protein</fullName>
    </submittedName>
</protein>
<name>A0A850P5H9_9PROT</name>
<proteinExistence type="predicted"/>
<accession>A0A850P5H9</accession>
<dbReference type="Pfam" id="PF14022">
    <property type="entry name" value="DUF4238"/>
    <property type="match status" value="1"/>
</dbReference>
<evidence type="ECO:0000313" key="1">
    <source>
        <dbReference type="EMBL" id="NVN39895.1"/>
    </source>
</evidence>
<evidence type="ECO:0000313" key="2">
    <source>
        <dbReference type="Proteomes" id="UP000585665"/>
    </source>
</evidence>
<dbReference type="InterPro" id="IPR025332">
    <property type="entry name" value="DUF4238"/>
</dbReference>
<comment type="caution">
    <text evidence="1">The sequence shown here is derived from an EMBL/GenBank/DDBJ whole genome shotgun (WGS) entry which is preliminary data.</text>
</comment>
<organism evidence="1 2">
    <name type="scientific">Ameyamaea chiangmaiensis</name>
    <dbReference type="NCBI Taxonomy" id="442969"/>
    <lineage>
        <taxon>Bacteria</taxon>
        <taxon>Pseudomonadati</taxon>
        <taxon>Pseudomonadota</taxon>
        <taxon>Alphaproteobacteria</taxon>
        <taxon>Acetobacterales</taxon>
        <taxon>Acetobacteraceae</taxon>
        <taxon>Ameyamaea</taxon>
    </lineage>
</organism>
<keyword evidence="2" id="KW-1185">Reference proteome</keyword>
<dbReference type="Proteomes" id="UP000585665">
    <property type="component" value="Unassembled WGS sequence"/>
</dbReference>
<sequence length="329" mass="38790">MEENIKKKHHYVSQTYLNNWKNKNDKIWTFNKNLHKPKMTPISESLSESIAYSNHLYKINGLNEKEYIFLMKNVNSLLGTPMGDAICNMIKIFRILDIIGDDSEENSDLFRPIRLIKSNSIENIYCLVEGLFPKITKMIAEDPESIEIHDYEMILRTVSQFFLRNLHMKNVVCNDEAKKKFRAQGMRVENIWPIMALIKSEIFCMNLIEGLYEIDILKSEPGNYFITNDKPILSLNGSSNPKMELLFPISPNISVIIVPSRKSEDEKIRIKQEWKLNKKYYKYYLGDRKFITKLEQEEINDKIWGNKFMYAFSCENDQLDKFVDHVVEK</sequence>